<organism evidence="3 4">
    <name type="scientific">Novosphingobium rhizovicinum</name>
    <dbReference type="NCBI Taxonomy" id="3228928"/>
    <lineage>
        <taxon>Bacteria</taxon>
        <taxon>Pseudomonadati</taxon>
        <taxon>Pseudomonadota</taxon>
        <taxon>Alphaproteobacteria</taxon>
        <taxon>Sphingomonadales</taxon>
        <taxon>Sphingomonadaceae</taxon>
        <taxon>Novosphingobium</taxon>
    </lineage>
</organism>
<evidence type="ECO:0000256" key="1">
    <source>
        <dbReference type="SAM" id="Phobius"/>
    </source>
</evidence>
<evidence type="ECO:0000313" key="3">
    <source>
        <dbReference type="EMBL" id="MEW9857072.1"/>
    </source>
</evidence>
<sequence length="140" mass="15123">MANANEPSSARAIHPLHAVLLASTIPLYLGALLSDLAYNSTYHIQWSNFASWLLVGAMLFTGMALAWTLVTLLRPHARRPLVTFVLLLALFALGLLNSLVHARDAWGTMPEGLILSVIVTILAVAATWSGFSTATRRANT</sequence>
<dbReference type="Pfam" id="PF09990">
    <property type="entry name" value="DUF2231"/>
    <property type="match status" value="1"/>
</dbReference>
<keyword evidence="1" id="KW-0472">Membrane</keyword>
<gene>
    <name evidence="3" type="ORF">ABUH87_18255</name>
</gene>
<dbReference type="RefSeq" id="WP_367775556.1">
    <property type="nucleotide sequence ID" value="NZ_JBFNXR010000054.1"/>
</dbReference>
<comment type="caution">
    <text evidence="3">The sequence shown here is derived from an EMBL/GenBank/DDBJ whole genome shotgun (WGS) entry which is preliminary data.</text>
</comment>
<feature type="transmembrane region" description="Helical" evidence="1">
    <location>
        <begin position="12"/>
        <end position="29"/>
    </location>
</feature>
<feature type="transmembrane region" description="Helical" evidence="1">
    <location>
        <begin position="81"/>
        <end position="100"/>
    </location>
</feature>
<name>A0ABV3RG42_9SPHN</name>
<feature type="transmembrane region" description="Helical" evidence="1">
    <location>
        <begin position="112"/>
        <end position="131"/>
    </location>
</feature>
<dbReference type="EMBL" id="JBFNXR010000054">
    <property type="protein sequence ID" value="MEW9857072.1"/>
    <property type="molecule type" value="Genomic_DNA"/>
</dbReference>
<proteinExistence type="predicted"/>
<dbReference type="InterPro" id="IPR019251">
    <property type="entry name" value="DUF2231_TM"/>
</dbReference>
<feature type="domain" description="DUF2231" evidence="2">
    <location>
        <begin position="14"/>
        <end position="135"/>
    </location>
</feature>
<reference evidence="3 4" key="1">
    <citation type="submission" date="2024-06" db="EMBL/GenBank/DDBJ databases">
        <title>Novosphingobium rhizovicinus M1R2S20.</title>
        <authorList>
            <person name="Sun J.-Q."/>
        </authorList>
    </citation>
    <scope>NUCLEOTIDE SEQUENCE [LARGE SCALE GENOMIC DNA]</scope>
    <source>
        <strain evidence="3 4">M1R2S20</strain>
    </source>
</reference>
<evidence type="ECO:0000313" key="4">
    <source>
        <dbReference type="Proteomes" id="UP001556118"/>
    </source>
</evidence>
<keyword evidence="1" id="KW-0812">Transmembrane</keyword>
<accession>A0ABV3RG42</accession>
<protein>
    <submittedName>
        <fullName evidence="3">DUF2231 domain-containing protein</fullName>
    </submittedName>
</protein>
<feature type="transmembrane region" description="Helical" evidence="1">
    <location>
        <begin position="49"/>
        <end position="69"/>
    </location>
</feature>
<keyword evidence="1" id="KW-1133">Transmembrane helix</keyword>
<evidence type="ECO:0000259" key="2">
    <source>
        <dbReference type="Pfam" id="PF09990"/>
    </source>
</evidence>
<dbReference type="Proteomes" id="UP001556118">
    <property type="component" value="Unassembled WGS sequence"/>
</dbReference>
<keyword evidence="4" id="KW-1185">Reference proteome</keyword>